<organism evidence="2 3">
    <name type="scientific">Pontibacter actiniarum</name>
    <dbReference type="NCBI Taxonomy" id="323450"/>
    <lineage>
        <taxon>Bacteria</taxon>
        <taxon>Pseudomonadati</taxon>
        <taxon>Bacteroidota</taxon>
        <taxon>Cytophagia</taxon>
        <taxon>Cytophagales</taxon>
        <taxon>Hymenobacteraceae</taxon>
        <taxon>Pontibacter</taxon>
    </lineage>
</organism>
<evidence type="ECO:0000313" key="2">
    <source>
        <dbReference type="EMBL" id="ARS35334.1"/>
    </source>
</evidence>
<dbReference type="Pfam" id="PF12771">
    <property type="entry name" value="SusD-like_2"/>
    <property type="match status" value="1"/>
</dbReference>
<name>A0A1X9YR56_9BACT</name>
<dbReference type="RefSeq" id="WP_025606062.1">
    <property type="nucleotide sequence ID" value="NZ_CP021235.1"/>
</dbReference>
<keyword evidence="2" id="KW-0449">Lipoprotein</keyword>
<evidence type="ECO:0000313" key="3">
    <source>
        <dbReference type="Proteomes" id="UP000266292"/>
    </source>
</evidence>
<dbReference type="AlphaFoldDB" id="A0A1X9YR56"/>
<dbReference type="EMBL" id="CP021235">
    <property type="protein sequence ID" value="ARS35334.1"/>
    <property type="molecule type" value="Genomic_DNA"/>
</dbReference>
<dbReference type="STRING" id="709015.GCA_000472485_01550"/>
<evidence type="ECO:0000256" key="1">
    <source>
        <dbReference type="SAM" id="SignalP"/>
    </source>
</evidence>
<dbReference type="SUPFAM" id="SSF48452">
    <property type="entry name" value="TPR-like"/>
    <property type="match status" value="1"/>
</dbReference>
<feature type="signal peptide" evidence="1">
    <location>
        <begin position="1"/>
        <end position="22"/>
    </location>
</feature>
<dbReference type="KEGG" id="pact:CA264_07715"/>
<protein>
    <submittedName>
        <fullName evidence="2">SusD/RagB family nutrient-binding outer membrane lipoprotein</fullName>
    </submittedName>
</protein>
<gene>
    <name evidence="2" type="ORF">CA264_07715</name>
</gene>
<keyword evidence="3" id="KW-1185">Reference proteome</keyword>
<sequence length="472" mass="51935">MKKILQYMFALMMVGAVSGLQSCEDYFDLEDNPNLVTDPPLRTLLSTTTHKTAMNSYRVASITSYFAQYLASSTQGSATDTYEIADYTTTWDQLYLAMADIYDMRQKAVAEGASDYVGVADILLAYHLSLVADLWGDAPYSEAFINTTLTPSFDSAEELHQESLRLLDEAVAELSKTESSVILDPVSDLIHGGSKDNWVKTAYALKARQLNKLTGTAAYDPQAVLAAVENSYTSNADNADMAVFATRNPWAQVALDNENLLLGGWLSEQLIEHLDGTTYGFVDPRLTQITDPTVNGDFVGTPNGAGNVPPGSSTVQDENYISRNSPLTGDESPLIIVSYPEVKMIEAEAALRAGQTERAYEAYLEGIRASMELLEVDPAEVQEYLTNPAVAVGAANLTLADIFREKYVITYLNPEAWNDARRFDYQYAGFTLPENAALPTFIRRVAYPTGETSKNPNTPEITDLADPLWWDQ</sequence>
<dbReference type="InterPro" id="IPR041662">
    <property type="entry name" value="SusD-like_2"/>
</dbReference>
<proteinExistence type="predicted"/>
<dbReference type="OrthoDB" id="622163at2"/>
<feature type="chain" id="PRO_5011005849" evidence="1">
    <location>
        <begin position="23"/>
        <end position="472"/>
    </location>
</feature>
<reference evidence="3" key="1">
    <citation type="submission" date="2017-05" db="EMBL/GenBank/DDBJ databases">
        <authorList>
            <person name="Ray J."/>
            <person name="Price M."/>
            <person name="Deutschbauer A."/>
        </authorList>
    </citation>
    <scope>NUCLEOTIDE SEQUENCE [LARGE SCALE GENOMIC DNA]</scope>
    <source>
        <strain evidence="3">DSM 19842</strain>
    </source>
</reference>
<keyword evidence="1" id="KW-0732">Signal</keyword>
<accession>A0A1X9YR56</accession>
<dbReference type="PROSITE" id="PS51257">
    <property type="entry name" value="PROKAR_LIPOPROTEIN"/>
    <property type="match status" value="1"/>
</dbReference>
<dbReference type="Proteomes" id="UP000266292">
    <property type="component" value="Chromosome"/>
</dbReference>
<dbReference type="InterPro" id="IPR011990">
    <property type="entry name" value="TPR-like_helical_dom_sf"/>
</dbReference>
<dbReference type="Gene3D" id="1.25.40.390">
    <property type="match status" value="1"/>
</dbReference>